<comment type="subcellular location">
    <subcellularLocation>
        <location evidence="1">Cell membrane</location>
        <topology evidence="1">Multi-pass membrane protein</topology>
    </subcellularLocation>
</comment>
<evidence type="ECO:0000313" key="9">
    <source>
        <dbReference type="Proteomes" id="UP000078534"/>
    </source>
</evidence>
<feature type="transmembrane region" description="Helical" evidence="7">
    <location>
        <begin position="138"/>
        <end position="154"/>
    </location>
</feature>
<dbReference type="Proteomes" id="UP000078534">
    <property type="component" value="Unassembled WGS sequence"/>
</dbReference>
<dbReference type="OrthoDB" id="9027281at2"/>
<dbReference type="GO" id="GO:0015109">
    <property type="term" value="F:chromate transmembrane transporter activity"/>
    <property type="evidence" value="ECO:0007669"/>
    <property type="project" value="InterPro"/>
</dbReference>
<organism evidence="8 9">
    <name type="scientific">Metabacillus litoralis</name>
    <dbReference type="NCBI Taxonomy" id="152268"/>
    <lineage>
        <taxon>Bacteria</taxon>
        <taxon>Bacillati</taxon>
        <taxon>Bacillota</taxon>
        <taxon>Bacilli</taxon>
        <taxon>Bacillales</taxon>
        <taxon>Bacillaceae</taxon>
        <taxon>Metabacillus</taxon>
    </lineage>
</organism>
<evidence type="ECO:0000256" key="7">
    <source>
        <dbReference type="SAM" id="Phobius"/>
    </source>
</evidence>
<dbReference type="EMBL" id="LWSG01000001">
    <property type="protein sequence ID" value="OAS89150.1"/>
    <property type="molecule type" value="Genomic_DNA"/>
</dbReference>
<evidence type="ECO:0000256" key="1">
    <source>
        <dbReference type="ARBA" id="ARBA00004651"/>
    </source>
</evidence>
<name>A0A179T6W8_9BACI</name>
<keyword evidence="5 7" id="KW-1133">Transmembrane helix</keyword>
<evidence type="ECO:0000256" key="5">
    <source>
        <dbReference type="ARBA" id="ARBA00022989"/>
    </source>
</evidence>
<keyword evidence="6 7" id="KW-0472">Membrane</keyword>
<comment type="caution">
    <text evidence="8">The sequence shown here is derived from an EMBL/GenBank/DDBJ whole genome shotgun (WGS) entry which is preliminary data.</text>
</comment>
<dbReference type="Pfam" id="PF02417">
    <property type="entry name" value="Chromate_transp"/>
    <property type="match status" value="1"/>
</dbReference>
<dbReference type="PANTHER" id="PTHR43663">
    <property type="entry name" value="CHROMATE TRANSPORT PROTEIN-RELATED"/>
    <property type="match status" value="1"/>
</dbReference>
<keyword evidence="9" id="KW-1185">Reference proteome</keyword>
<protein>
    <submittedName>
        <fullName evidence="8">Chromate transporter</fullName>
    </submittedName>
</protein>
<comment type="similarity">
    <text evidence="2">Belongs to the chromate ion transporter (CHR) (TC 2.A.51) family.</text>
</comment>
<feature type="transmembrane region" description="Helical" evidence="7">
    <location>
        <begin position="161"/>
        <end position="178"/>
    </location>
</feature>
<accession>A0A179T6W8</accession>
<keyword evidence="3" id="KW-1003">Cell membrane</keyword>
<gene>
    <name evidence="8" type="ORF">A6K24_00900</name>
</gene>
<dbReference type="RefSeq" id="WP_083964406.1">
    <property type="nucleotide sequence ID" value="NZ_LWSG01000001.1"/>
</dbReference>
<evidence type="ECO:0000256" key="4">
    <source>
        <dbReference type="ARBA" id="ARBA00022692"/>
    </source>
</evidence>
<reference evidence="9" key="1">
    <citation type="submission" date="2016-04" db="EMBL/GenBank/DDBJ databases">
        <authorList>
            <person name="Lyu Z."/>
            <person name="Lyu W."/>
        </authorList>
    </citation>
    <scope>NUCLEOTIDE SEQUENCE [LARGE SCALE GENOMIC DNA]</scope>
    <source>
        <strain evidence="9">C44</strain>
    </source>
</reference>
<evidence type="ECO:0000256" key="3">
    <source>
        <dbReference type="ARBA" id="ARBA00022475"/>
    </source>
</evidence>
<feature type="transmembrane region" description="Helical" evidence="7">
    <location>
        <begin position="6"/>
        <end position="25"/>
    </location>
</feature>
<dbReference type="PANTHER" id="PTHR43663:SF1">
    <property type="entry name" value="CHROMATE TRANSPORTER"/>
    <property type="match status" value="1"/>
</dbReference>
<dbReference type="STRING" id="152268.A6K24_00900"/>
<dbReference type="InterPro" id="IPR003370">
    <property type="entry name" value="Chromate_transpt"/>
</dbReference>
<dbReference type="InterPro" id="IPR052518">
    <property type="entry name" value="CHR_Transporter"/>
</dbReference>
<evidence type="ECO:0000256" key="2">
    <source>
        <dbReference type="ARBA" id="ARBA00005262"/>
    </source>
</evidence>
<sequence>MILFELFWMFLLIGFVSFGGGYAMIPVIEMEVINKGWMTTQQFTDVIAIAGMSPGPIATNSAIFVGYQINGITGAIAAGLGMVIPSLLLVIIIATFFYRISKNKHVESAFYGLRPIITGLIGYAAIKFAISNHLLDSFSWYSGSLLAIFALSLFSLIKLRLHPALVIVMSGVLGAAIYS</sequence>
<feature type="transmembrane region" description="Helical" evidence="7">
    <location>
        <begin position="109"/>
        <end position="126"/>
    </location>
</feature>
<evidence type="ECO:0000313" key="8">
    <source>
        <dbReference type="EMBL" id="OAS89150.1"/>
    </source>
</evidence>
<evidence type="ECO:0000256" key="6">
    <source>
        <dbReference type="ARBA" id="ARBA00023136"/>
    </source>
</evidence>
<dbReference type="GO" id="GO:0005886">
    <property type="term" value="C:plasma membrane"/>
    <property type="evidence" value="ECO:0007669"/>
    <property type="project" value="UniProtKB-SubCell"/>
</dbReference>
<proteinExistence type="inferred from homology"/>
<keyword evidence="4 7" id="KW-0812">Transmembrane</keyword>
<dbReference type="AlphaFoldDB" id="A0A179T6W8"/>
<feature type="transmembrane region" description="Helical" evidence="7">
    <location>
        <begin position="75"/>
        <end position="97"/>
    </location>
</feature>
<feature type="transmembrane region" description="Helical" evidence="7">
    <location>
        <begin position="46"/>
        <end position="69"/>
    </location>
</feature>